<dbReference type="Proteomes" id="UP000503162">
    <property type="component" value="Chromosome"/>
</dbReference>
<dbReference type="InterPro" id="IPR031325">
    <property type="entry name" value="RHS_repeat"/>
</dbReference>
<feature type="region of interest" description="Disordered" evidence="1">
    <location>
        <begin position="1300"/>
        <end position="1322"/>
    </location>
</feature>
<dbReference type="KEGG" id="hcz:G9Q37_14490"/>
<evidence type="ECO:0000313" key="4">
    <source>
        <dbReference type="EMBL" id="QIM53277.1"/>
    </source>
</evidence>
<dbReference type="NCBIfam" id="TIGR03696">
    <property type="entry name" value="Rhs_assc_core"/>
    <property type="match status" value="1"/>
</dbReference>
<dbReference type="Pfam" id="PF20148">
    <property type="entry name" value="DUF6531"/>
    <property type="match status" value="1"/>
</dbReference>
<feature type="compositionally biased region" description="Low complexity" evidence="1">
    <location>
        <begin position="899"/>
        <end position="917"/>
    </location>
</feature>
<accession>A0A6G8IJ91</accession>
<evidence type="ECO:0000313" key="5">
    <source>
        <dbReference type="Proteomes" id="UP000503162"/>
    </source>
</evidence>
<dbReference type="InterPro" id="IPR022385">
    <property type="entry name" value="Rhs_assc_core"/>
</dbReference>
<gene>
    <name evidence="4" type="ORF">G9Q37_14490</name>
</gene>
<feature type="signal peptide" evidence="2">
    <location>
        <begin position="1"/>
        <end position="33"/>
    </location>
</feature>
<protein>
    <submittedName>
        <fullName evidence="4">RHS repeat-associated core domain-containing protein</fullName>
    </submittedName>
</protein>
<feature type="region of interest" description="Disordered" evidence="1">
    <location>
        <begin position="1345"/>
        <end position="1365"/>
    </location>
</feature>
<feature type="compositionally biased region" description="Pro residues" evidence="1">
    <location>
        <begin position="918"/>
        <end position="927"/>
    </location>
</feature>
<reference evidence="4 5" key="1">
    <citation type="submission" date="2020-03" db="EMBL/GenBank/DDBJ databases">
        <title>Hydrogenophaga sp. nov. isolated from cyanobacterial mat.</title>
        <authorList>
            <person name="Thorat V."/>
            <person name="Kirdat K."/>
            <person name="Tiwarekar B."/>
            <person name="Costa E.D."/>
            <person name="Yadav A."/>
        </authorList>
    </citation>
    <scope>NUCLEOTIDE SEQUENCE [LARGE SCALE GENOMIC DNA]</scope>
    <source>
        <strain evidence="4 5">BA0156</strain>
    </source>
</reference>
<dbReference type="Pfam" id="PF05593">
    <property type="entry name" value="RHS_repeat"/>
    <property type="match status" value="1"/>
</dbReference>
<dbReference type="InterPro" id="IPR006530">
    <property type="entry name" value="YD"/>
</dbReference>
<proteinExistence type="predicted"/>
<dbReference type="NCBIfam" id="TIGR01643">
    <property type="entry name" value="YD_repeat_2x"/>
    <property type="match status" value="1"/>
</dbReference>
<sequence length="1694" mass="183662">MDQRLRRAGLRSRCGGFLLALAVAWAVAAPAGAAATACDPTQMCCAGGDGAGLGSPCGGAGVATLGNASGTDQGVGNPIHVIGGNKHQREVDMAALPGVLGLELVRHYNSAEHGKGVLGRGWRLSYESELSVRGDGLQIVQGDGTRLRFERVPQRPDTYRTREPLQGRVRAQAVAGGTQHVWTWADGRELRFNRQGRLEQIRVPSGEFLSLRHDERGWLREVIDPAGRRLVLHYPGRRGEHREDPSEGGFRGVYAIDTPVGRFGYAHGAALPAGSRADPRESIASLVRVTAPAAAGLPARVRHYHHEDPRWPVLLTGISEQQGEPPSQRLSTWAYDAQGRAVLSFKGERRAGAPGLEQVQLQWLPAHGGRAGQGHTRLTNSLGQTTDYTTALVAGQPRILQVRGAGCAACGPANVRYAYDRLGRLVEETRLDARGRPVLTQRSERDAQGRVTQRSLVRYRRGRPLPAQWRVRYAYAPLDTTDPDALPEPQPLRIERPSVVAGRVHTLRLAYNAARQLLRVDESGYSPVDGQGRVVPNGVAIERSTGYGYATINGRSVRVQQDGPLPNGPLNSPADSDITRYGWDARGDRVVQITGPGGEGVRVGQEADTGRVREPLPPVQAPAARPEPLAADDRPNPERDELGRPVAWRSADGALLLQAAWGPLGSAAEQQALEIGHAHAQARRLIDDFGRVVAIRNPGQGWRFAQHDAAGRVVHTTDPRGARQRLAWDLAGRLVRIERFAPGATEPEQVVERRHAQGRLTEESVSDADGTRRLRYTHAASGALASETLRIEPAGALQAVLAQPLVFTLAHRRDPAGRALGRVLTDATGQALALTQALDASGRPVRLAVQGMLPGGLGGEREILARIEWQAPDGMPWRRALALHHGDGTVDRYDPVVPRAPRGPGRTAGEALAYGPADPSPPLPPPGLHHDAAGLPATVLSEQGLQRLRWNAAGQLAHSARDDGGHSRYLYDPRGRRVLKLVTDARGHTHAAVSVYDGSRLAAEADARGRVTHAYVHLGHRPVAQIVMNPERGWQALQALVFGPRVRHLHTDGVGRVQRATEAGQTVWRDEAPSGLHQPLRDVGQVHDDDSGLEQHGARFFEAREGRFISPDPSGIADALHGVRPPQLLDLYAYAGGQPEAYFDPDGAARLTYYLIDTEPEAVAASTVTGRWAFWLRDLPGANAQTQVLYDRGGGFLGSASNPLAGSDTAFVSDTYARWTPSAPGNVDPALAFVAYYVNDLISPDSFTLDIEDAAALQLLDELQTQGDVVHKYLGGACPGSDRLVLPPVQLRGLALSPGGVAGQNDAPGGQRVDQGQDSLSCQQGMTPERAFQRLKRAVELKESGGADCSQTGCPAGTQNPAGTPASYGPTQFVVSTFVDRLLTFSDMRKPSTNKNLAFRVLFDSQASMTDEERRQLGFVDAQGRDSELRQRLDRAAWRAVNVVGGIYAGKLVRGWRVRLNASTPISPPDPIQLQLFATETGFSHSPDSTSSEAYTMYVKMVKWAQMGELMERFLVDGGGDPNAAYSLLHQRSLAQTQEGVNPTVEQRFDSLLLDLGMNRRGFRPYLRQRIWNEGWQGFATAAVFIDPVVEAALLKSTDALFKSREKFGLISDRELRWKYAAYRIQHPDESESDIVARVGYFHNAGSDVRDLVAARSFGYSKGLMSIWSDTTQVPCAHMEVSRLSLDPGRKSGK</sequence>
<dbReference type="InterPro" id="IPR050708">
    <property type="entry name" value="T6SS_VgrG/RHS"/>
</dbReference>
<feature type="compositionally biased region" description="Polar residues" evidence="1">
    <location>
        <begin position="1349"/>
        <end position="1362"/>
    </location>
</feature>
<keyword evidence="5" id="KW-1185">Reference proteome</keyword>
<feature type="chain" id="PRO_5026055879" evidence="2">
    <location>
        <begin position="34"/>
        <end position="1694"/>
    </location>
</feature>
<keyword evidence="2" id="KW-0732">Signal</keyword>
<dbReference type="InterPro" id="IPR045351">
    <property type="entry name" value="DUF6531"/>
</dbReference>
<feature type="compositionally biased region" description="Basic and acidic residues" evidence="1">
    <location>
        <begin position="631"/>
        <end position="642"/>
    </location>
</feature>
<feature type="domain" description="DUF6531" evidence="3">
    <location>
        <begin position="76"/>
        <end position="149"/>
    </location>
</feature>
<feature type="region of interest" description="Disordered" evidence="1">
    <location>
        <begin position="892"/>
        <end position="930"/>
    </location>
</feature>
<evidence type="ECO:0000259" key="3">
    <source>
        <dbReference type="Pfam" id="PF20148"/>
    </source>
</evidence>
<evidence type="ECO:0000256" key="2">
    <source>
        <dbReference type="SAM" id="SignalP"/>
    </source>
</evidence>
<dbReference type="Gene3D" id="2.180.10.10">
    <property type="entry name" value="RHS repeat-associated core"/>
    <property type="match status" value="3"/>
</dbReference>
<name>A0A6G8IJ91_9BURK</name>
<organism evidence="4 5">
    <name type="scientific">Hydrogenophaga crocea</name>
    <dbReference type="NCBI Taxonomy" id="2716225"/>
    <lineage>
        <taxon>Bacteria</taxon>
        <taxon>Pseudomonadati</taxon>
        <taxon>Pseudomonadota</taxon>
        <taxon>Betaproteobacteria</taxon>
        <taxon>Burkholderiales</taxon>
        <taxon>Comamonadaceae</taxon>
        <taxon>Hydrogenophaga</taxon>
    </lineage>
</organism>
<evidence type="ECO:0000256" key="1">
    <source>
        <dbReference type="SAM" id="MobiDB-lite"/>
    </source>
</evidence>
<dbReference type="PANTHER" id="PTHR32305:SF15">
    <property type="entry name" value="PROTEIN RHSA-RELATED"/>
    <property type="match status" value="1"/>
</dbReference>
<dbReference type="EMBL" id="CP049989">
    <property type="protein sequence ID" value="QIM53277.1"/>
    <property type="molecule type" value="Genomic_DNA"/>
</dbReference>
<feature type="region of interest" description="Disordered" evidence="1">
    <location>
        <begin position="746"/>
        <end position="771"/>
    </location>
</feature>
<dbReference type="RefSeq" id="WP_166228187.1">
    <property type="nucleotide sequence ID" value="NZ_CP049989.1"/>
</dbReference>
<feature type="region of interest" description="Disordered" evidence="1">
    <location>
        <begin position="593"/>
        <end position="642"/>
    </location>
</feature>
<dbReference type="PANTHER" id="PTHR32305">
    <property type="match status" value="1"/>
</dbReference>